<protein>
    <submittedName>
        <fullName evidence="3">Alpha/beta fold hydrolase</fullName>
    </submittedName>
</protein>
<dbReference type="Proteomes" id="UP001220022">
    <property type="component" value="Unassembled WGS sequence"/>
</dbReference>
<evidence type="ECO:0000259" key="2">
    <source>
        <dbReference type="Pfam" id="PF00975"/>
    </source>
</evidence>
<dbReference type="GO" id="GO:0016787">
    <property type="term" value="F:hydrolase activity"/>
    <property type="evidence" value="ECO:0007669"/>
    <property type="project" value="UniProtKB-KW"/>
</dbReference>
<sequence length="258" mass="27227">MLRTRRDHCLRTLAQAPAPTARLVCLPHSGGTMVGYGTWATGLPPTIELLAAQYPGHGDRFSEPLSADVRALSSELASELLRLRPLPTVLFGHSLGALVAYETALTLSALGRPPSGLLASSCPPPGTAGRVCAELLSDGELWSLICSLGDVDAAVADDSELAEALLPVLRADITAHEHYRPEPGAIPLSCPVRCYHGVHDPLVDGDVLAGWASVTTGPFSLLEREGHHFHPFQDAEPLLADVVAALDTALDTDSLTRS</sequence>
<reference evidence="3 4" key="1">
    <citation type="submission" date="2023-03" db="EMBL/GenBank/DDBJ databases">
        <title>Draft genome sequence of type strain Streptomyces ferralitis JCM 14344.</title>
        <authorList>
            <person name="Klaysubun C."/>
            <person name="Duangmal K."/>
        </authorList>
    </citation>
    <scope>NUCLEOTIDE SEQUENCE [LARGE SCALE GENOMIC DNA]</scope>
    <source>
        <strain evidence="3 4">JCM 14344</strain>
    </source>
</reference>
<gene>
    <name evidence="3" type="ORF">P2L57_37275</name>
</gene>
<accession>A0ABT5ZBF6</accession>
<dbReference type="InterPro" id="IPR001031">
    <property type="entry name" value="Thioesterase"/>
</dbReference>
<dbReference type="EMBL" id="JARHTQ010000049">
    <property type="protein sequence ID" value="MDF2261172.1"/>
    <property type="molecule type" value="Genomic_DNA"/>
</dbReference>
<dbReference type="InterPro" id="IPR029058">
    <property type="entry name" value="AB_hydrolase_fold"/>
</dbReference>
<keyword evidence="4" id="KW-1185">Reference proteome</keyword>
<dbReference type="PANTHER" id="PTHR11487">
    <property type="entry name" value="THIOESTERASE"/>
    <property type="match status" value="1"/>
</dbReference>
<organism evidence="3 4">
    <name type="scientific">Streptantibioticus ferralitis</name>
    <dbReference type="NCBI Taxonomy" id="236510"/>
    <lineage>
        <taxon>Bacteria</taxon>
        <taxon>Bacillati</taxon>
        <taxon>Actinomycetota</taxon>
        <taxon>Actinomycetes</taxon>
        <taxon>Kitasatosporales</taxon>
        <taxon>Streptomycetaceae</taxon>
        <taxon>Streptantibioticus</taxon>
    </lineage>
</organism>
<evidence type="ECO:0000313" key="4">
    <source>
        <dbReference type="Proteomes" id="UP001220022"/>
    </source>
</evidence>
<feature type="domain" description="Thioesterase" evidence="2">
    <location>
        <begin position="22"/>
        <end position="236"/>
    </location>
</feature>
<dbReference type="InterPro" id="IPR012223">
    <property type="entry name" value="TEII"/>
</dbReference>
<evidence type="ECO:0000313" key="3">
    <source>
        <dbReference type="EMBL" id="MDF2261172.1"/>
    </source>
</evidence>
<comment type="similarity">
    <text evidence="1">Belongs to the thioesterase family.</text>
</comment>
<dbReference type="Pfam" id="PF00975">
    <property type="entry name" value="Thioesterase"/>
    <property type="match status" value="1"/>
</dbReference>
<dbReference type="PANTHER" id="PTHR11487:SF0">
    <property type="entry name" value="S-ACYL FATTY ACID SYNTHASE THIOESTERASE, MEDIUM CHAIN"/>
    <property type="match status" value="1"/>
</dbReference>
<evidence type="ECO:0000256" key="1">
    <source>
        <dbReference type="ARBA" id="ARBA00007169"/>
    </source>
</evidence>
<dbReference type="Gene3D" id="3.40.50.1820">
    <property type="entry name" value="alpha/beta hydrolase"/>
    <property type="match status" value="1"/>
</dbReference>
<comment type="caution">
    <text evidence="3">The sequence shown here is derived from an EMBL/GenBank/DDBJ whole genome shotgun (WGS) entry which is preliminary data.</text>
</comment>
<name>A0ABT5ZBF6_9ACTN</name>
<dbReference type="SUPFAM" id="SSF53474">
    <property type="entry name" value="alpha/beta-Hydrolases"/>
    <property type="match status" value="1"/>
</dbReference>
<dbReference type="RefSeq" id="WP_275822507.1">
    <property type="nucleotide sequence ID" value="NZ_BAAANM010000031.1"/>
</dbReference>
<keyword evidence="3" id="KW-0378">Hydrolase</keyword>
<proteinExistence type="inferred from homology"/>